<dbReference type="Proteomes" id="UP001144978">
    <property type="component" value="Unassembled WGS sequence"/>
</dbReference>
<name>A0ACC1Q1H6_9APHY</name>
<evidence type="ECO:0000313" key="2">
    <source>
        <dbReference type="Proteomes" id="UP001144978"/>
    </source>
</evidence>
<accession>A0ACC1Q1H6</accession>
<comment type="caution">
    <text evidence="1">The sequence shown here is derived from an EMBL/GenBank/DDBJ whole genome shotgun (WGS) entry which is preliminary data.</text>
</comment>
<sequence length="317" mass="35965">MGRIQCRKLHAKISRCDKYSRPSWIRHQDIDNDARWSQPAHLEWPIDLAAFNKDFETLTRILAALNVQPFPPKPDQVMRRSLFMVDGIQLPPLPPAVSTMNHPFILGWAYTTEWWECFVEASWEQTGDDPPSRFFRSTTDTGFGDLKARLGPLRTAAFVSMAVRADLPLRDDVVFDMFFDQLSIADVIGIVCTDSQRHYCSRGSNPAAASTPAVSTYDHPFILGWPYSDEWWECFVAASYEQAERDRPSGPFTGSIMNIGLEHLKWRLCPGLQRIVFTIIAVRADLPIRDDIIFETVYDQLPITGIIGIACTASLSH</sequence>
<protein>
    <submittedName>
        <fullName evidence="1">Uncharacterized protein</fullName>
    </submittedName>
</protein>
<proteinExistence type="predicted"/>
<evidence type="ECO:0000313" key="1">
    <source>
        <dbReference type="EMBL" id="KAJ3006445.1"/>
    </source>
</evidence>
<organism evidence="1 2">
    <name type="scientific">Trametes sanguinea</name>
    <dbReference type="NCBI Taxonomy" id="158606"/>
    <lineage>
        <taxon>Eukaryota</taxon>
        <taxon>Fungi</taxon>
        <taxon>Dikarya</taxon>
        <taxon>Basidiomycota</taxon>
        <taxon>Agaricomycotina</taxon>
        <taxon>Agaricomycetes</taxon>
        <taxon>Polyporales</taxon>
        <taxon>Polyporaceae</taxon>
        <taxon>Trametes</taxon>
    </lineage>
</organism>
<reference evidence="1" key="1">
    <citation type="submission" date="2022-08" db="EMBL/GenBank/DDBJ databases">
        <title>Genome Sequence of Pycnoporus sanguineus.</title>
        <authorList>
            <person name="Buettner E."/>
        </authorList>
    </citation>
    <scope>NUCLEOTIDE SEQUENCE</scope>
    <source>
        <strain evidence="1">CG-C14</strain>
    </source>
</reference>
<gene>
    <name evidence="1" type="ORF">NUW54_g3934</name>
</gene>
<dbReference type="EMBL" id="JANSHE010000858">
    <property type="protein sequence ID" value="KAJ3006445.1"/>
    <property type="molecule type" value="Genomic_DNA"/>
</dbReference>
<keyword evidence="2" id="KW-1185">Reference proteome</keyword>